<protein>
    <submittedName>
        <fullName evidence="3">Uncharacterized protein</fullName>
    </submittedName>
</protein>
<proteinExistence type="predicted"/>
<keyword evidence="4" id="KW-1185">Reference proteome</keyword>
<evidence type="ECO:0000256" key="1">
    <source>
        <dbReference type="SAM" id="MobiDB-lite"/>
    </source>
</evidence>
<organism evidence="3 4">
    <name type="scientific">Chloropicon primus</name>
    <dbReference type="NCBI Taxonomy" id="1764295"/>
    <lineage>
        <taxon>Eukaryota</taxon>
        <taxon>Viridiplantae</taxon>
        <taxon>Chlorophyta</taxon>
        <taxon>Chloropicophyceae</taxon>
        <taxon>Chloropicales</taxon>
        <taxon>Chloropicaceae</taxon>
        <taxon>Chloropicon</taxon>
    </lineage>
</organism>
<keyword evidence="2" id="KW-0472">Membrane</keyword>
<name>A0A5B8MNR6_9CHLO</name>
<reference evidence="3 4" key="1">
    <citation type="submission" date="2018-07" db="EMBL/GenBank/DDBJ databases">
        <title>The complete nuclear genome of the prasinophyte Chloropicon primus (CCMP1205).</title>
        <authorList>
            <person name="Pombert J.-F."/>
            <person name="Otis C."/>
            <person name="Turmel M."/>
            <person name="Lemieux C."/>
        </authorList>
    </citation>
    <scope>NUCLEOTIDE SEQUENCE [LARGE SCALE GENOMIC DNA]</scope>
    <source>
        <strain evidence="3 4">CCMP1205</strain>
    </source>
</reference>
<evidence type="ECO:0000256" key="2">
    <source>
        <dbReference type="SAM" id="Phobius"/>
    </source>
</evidence>
<dbReference type="AlphaFoldDB" id="A0A5B8MNR6"/>
<evidence type="ECO:0000313" key="3">
    <source>
        <dbReference type="EMBL" id="QDZ21644.1"/>
    </source>
</evidence>
<sequence length="317" mass="34624">MSGPGDEEVKGLSGLTLERIEALSFLGAFCATVACLRLFLLQQQRKDLESARTSEQVNRMIEDANKRSTMFRRVVVEPIQVPSPSGNSGLPVFLVQVQVLCLCVGFSCSLLSRRGAFRARAKKGEALGIGAGARRPENFESRQQVWKAITRVNRQLSKTSVKQRITRRALEQQLDTIGTKNAATAEALVEYSKEFKKLQGEVSQVYSVVAGLEGAIRSQLNLINQLVSDEPVPEPVPEPSRENVGEAPKQSEALEGEQGIRGNRLQLAVSSALRRSSSPFHHDEGARAMKPGGQGEGNQGGVRSVEVTQDGQIFHFE</sequence>
<keyword evidence="2" id="KW-1133">Transmembrane helix</keyword>
<feature type="region of interest" description="Disordered" evidence="1">
    <location>
        <begin position="229"/>
        <end position="317"/>
    </location>
</feature>
<gene>
    <name evidence="3" type="ORF">A3770_06p41620</name>
</gene>
<dbReference type="Proteomes" id="UP000316726">
    <property type="component" value="Chromosome 6"/>
</dbReference>
<evidence type="ECO:0000313" key="4">
    <source>
        <dbReference type="Proteomes" id="UP000316726"/>
    </source>
</evidence>
<dbReference type="EMBL" id="CP031039">
    <property type="protein sequence ID" value="QDZ21644.1"/>
    <property type="molecule type" value="Genomic_DNA"/>
</dbReference>
<accession>A0A5B8MNR6</accession>
<feature type="transmembrane region" description="Helical" evidence="2">
    <location>
        <begin position="20"/>
        <end position="40"/>
    </location>
</feature>
<keyword evidence="2" id="KW-0812">Transmembrane</keyword>
<feature type="compositionally biased region" description="Low complexity" evidence="1">
    <location>
        <begin position="264"/>
        <end position="278"/>
    </location>
</feature>